<dbReference type="InterPro" id="IPR012312">
    <property type="entry name" value="Hemerythrin-like"/>
</dbReference>
<dbReference type="Pfam" id="PF01814">
    <property type="entry name" value="Hemerythrin"/>
    <property type="match status" value="1"/>
</dbReference>
<reference evidence="2 3" key="1">
    <citation type="submission" date="2024-01" db="EMBL/GenBank/DDBJ databases">
        <title>The diversity of rhizobia nodulating Mimosa spp. in eleven states of Brazil covering several biomes is determined by host plant, location, and edaphic factors.</title>
        <authorList>
            <person name="Rouws L."/>
            <person name="Barauna A."/>
            <person name="Beukes C."/>
            <person name="De Faria S.M."/>
            <person name="Gross E."/>
            <person name="Dos Reis Junior F.B."/>
            <person name="Simon M."/>
            <person name="Maluk M."/>
            <person name="Odee D.W."/>
            <person name="Kenicer G."/>
            <person name="Young J.P.W."/>
            <person name="Reis V.M."/>
            <person name="Zilli J."/>
            <person name="James E.K."/>
        </authorList>
    </citation>
    <scope>NUCLEOTIDE SEQUENCE [LARGE SCALE GENOMIC DNA]</scope>
    <source>
        <strain evidence="2 3">JPY167</strain>
    </source>
</reference>
<feature type="domain" description="Hemerythrin-like" evidence="1">
    <location>
        <begin position="11"/>
        <end position="129"/>
    </location>
</feature>
<sequence length="176" mass="19542">MNEPKQTSDALALLIADHRAVDKLFDAYRGAGEATEDARFTIAKRACEQLAVHTMLEEELLYPAASEALPTQALDVDEARVEHYLVKTLIQRFTTLTPAHAGFDATFRVLADLVRHHVEEEEKELFPLLRRSNLDLAALGRRIASRKAELDAKLEAAGVKSTGDKTLVLSHLDMPL</sequence>
<dbReference type="RefSeq" id="WP_342949770.1">
    <property type="nucleotide sequence ID" value="NZ_JAYMRV010000013.1"/>
</dbReference>
<protein>
    <submittedName>
        <fullName evidence="2">Hemerythrin domain-containing protein</fullName>
    </submittedName>
</protein>
<dbReference type="Gene3D" id="1.20.120.520">
    <property type="entry name" value="nmb1532 protein domain like"/>
    <property type="match status" value="1"/>
</dbReference>
<gene>
    <name evidence="2" type="ORF">VSR73_33585</name>
</gene>
<comment type="caution">
    <text evidence="2">The sequence shown here is derived from an EMBL/GenBank/DDBJ whole genome shotgun (WGS) entry which is preliminary data.</text>
</comment>
<name>A0ABU9S2B1_9BURK</name>
<evidence type="ECO:0000313" key="2">
    <source>
        <dbReference type="EMBL" id="MEM5425972.1"/>
    </source>
</evidence>
<evidence type="ECO:0000259" key="1">
    <source>
        <dbReference type="Pfam" id="PF01814"/>
    </source>
</evidence>
<proteinExistence type="predicted"/>
<dbReference type="PANTHER" id="PTHR35585">
    <property type="entry name" value="HHE DOMAIN PROTEIN (AFU_ORTHOLOGUE AFUA_4G00730)"/>
    <property type="match status" value="1"/>
</dbReference>
<evidence type="ECO:0000313" key="3">
    <source>
        <dbReference type="Proteomes" id="UP001489897"/>
    </source>
</evidence>
<dbReference type="Proteomes" id="UP001489897">
    <property type="component" value="Unassembled WGS sequence"/>
</dbReference>
<dbReference type="EMBL" id="JAYMRV010000013">
    <property type="protein sequence ID" value="MEM5425972.1"/>
    <property type="molecule type" value="Genomic_DNA"/>
</dbReference>
<keyword evidence="3" id="KW-1185">Reference proteome</keyword>
<dbReference type="PANTHER" id="PTHR35585:SF1">
    <property type="entry name" value="HHE DOMAIN PROTEIN (AFU_ORTHOLOGUE AFUA_4G00730)"/>
    <property type="match status" value="1"/>
</dbReference>
<accession>A0ABU9S2B1</accession>
<organism evidence="2 3">
    <name type="scientific">Paraburkholderia ferrariae</name>
    <dbReference type="NCBI Taxonomy" id="386056"/>
    <lineage>
        <taxon>Bacteria</taxon>
        <taxon>Pseudomonadati</taxon>
        <taxon>Pseudomonadota</taxon>
        <taxon>Betaproteobacteria</taxon>
        <taxon>Burkholderiales</taxon>
        <taxon>Burkholderiaceae</taxon>
        <taxon>Paraburkholderia</taxon>
    </lineage>
</organism>